<name>A0A6P8E3I0_PUNGR</name>
<evidence type="ECO:0000313" key="8">
    <source>
        <dbReference type="Proteomes" id="UP000515151"/>
    </source>
</evidence>
<feature type="compositionally biased region" description="Basic residues" evidence="6">
    <location>
        <begin position="260"/>
        <end position="269"/>
    </location>
</feature>
<keyword evidence="5" id="KW-0067">ATP-binding</keyword>
<dbReference type="GO" id="GO:0005524">
    <property type="term" value="F:ATP binding"/>
    <property type="evidence" value="ECO:0007669"/>
    <property type="project" value="UniProtKB-KW"/>
</dbReference>
<dbReference type="RefSeq" id="XP_031404503.1">
    <property type="nucleotide sequence ID" value="XM_031548643.1"/>
</dbReference>
<dbReference type="RefSeq" id="XP_031404504.1">
    <property type="nucleotide sequence ID" value="XM_031548644.1"/>
</dbReference>
<dbReference type="Gene3D" id="3.10.110.10">
    <property type="entry name" value="Ubiquitin Conjugating Enzyme"/>
    <property type="match status" value="1"/>
</dbReference>
<dbReference type="PANTHER" id="PTHR46116:SF41">
    <property type="entry name" value="UBIQUITIN-CONJUGATING ENZYME E2 25-RELATED"/>
    <property type="match status" value="1"/>
</dbReference>
<keyword evidence="2" id="KW-0808">Transferase</keyword>
<evidence type="ECO:0000256" key="2">
    <source>
        <dbReference type="ARBA" id="ARBA00022679"/>
    </source>
</evidence>
<keyword evidence="8" id="KW-1185">Reference proteome</keyword>
<sequence length="746" mass="83117">MQPSPLEQNSKKRALQAVDMDAEVFEIPPPVPRSSKPLKQKEPFVHEVIDIDDDEDPGDAVIIEKELNKIKKGKAVMDVSDGRLNGYSEESLADHMYIPPDDLVGAMNGTELNGLEEGSHNSYNADAPFYDFVSYDDDYMDYIIEDGVHHDDDYDLLQAHFDSMDIPPGVEAPVPWLPDISKTEKSGAGNTVQSSGSLHPETAAFAVKTESFGWTQPATFEMNATFNSTSGSLSQANSAGHPPQVDPSAPWLPTQSVQTKKNRAGRKGSSRNFSFGFESFKSRRLLESLKNKKSPVSSSNSTNFSPSSQFAGAKQPHGVNPHNWDQSMTAHGVNEPTVSVSSSYSSFPQAVSGSSSYPSFPQQIFSQNKPSSPDPFKTWMKDPSKYSLNHSYASPATYPTFIEPFAPSVYTLPEEDTDDCQVPQSLTGDHSNDTDDVVRRFENFKRFDTVQDHSDHHYSASGSSVKQPPKSWAKRIQEEWKILEKDLPDTIFVRVYETRMDLLRAVIVGAEGTPYHDGLYFFDVFFPLGYPSCPPHVYYHSRGLRINPNLYNTGKVCLSLLNTWSGHKNEKWMPGVSTILQVLVSIQGLILNAKPYFNEPGYASMEGSAKGEKNSLKYNEDTFILSLRTMTYVIRTPPKHFEDFVMGHFYKRAQDILVACKAYVEGAQVGCLVRGGVQDVDAGDKSCSSQFKQTVAGYIGILAKAFMKIGAQECERFLAPPPPPMEIKRKRRQRHVKAYTNEGKNY</sequence>
<organism evidence="8 9">
    <name type="scientific">Punica granatum</name>
    <name type="common">Pomegranate</name>
    <dbReference type="NCBI Taxonomy" id="22663"/>
    <lineage>
        <taxon>Eukaryota</taxon>
        <taxon>Viridiplantae</taxon>
        <taxon>Streptophyta</taxon>
        <taxon>Embryophyta</taxon>
        <taxon>Tracheophyta</taxon>
        <taxon>Spermatophyta</taxon>
        <taxon>Magnoliopsida</taxon>
        <taxon>eudicotyledons</taxon>
        <taxon>Gunneridae</taxon>
        <taxon>Pentapetalae</taxon>
        <taxon>rosids</taxon>
        <taxon>malvids</taxon>
        <taxon>Myrtales</taxon>
        <taxon>Lythraceae</taxon>
        <taxon>Punica</taxon>
    </lineage>
</organism>
<dbReference type="Proteomes" id="UP000515151">
    <property type="component" value="Chromosome 7"/>
</dbReference>
<feature type="compositionally biased region" description="Basic residues" evidence="6">
    <location>
        <begin position="728"/>
        <end position="737"/>
    </location>
</feature>
<protein>
    <recommendedName>
        <fullName evidence="1">E2 ubiquitin-conjugating enzyme</fullName>
        <ecNumber evidence="1">2.3.2.23</ecNumber>
    </recommendedName>
</protein>
<gene>
    <name evidence="9 10 11" type="primary">LOC116213625</name>
</gene>
<accession>A0A6P8E3I0</accession>
<evidence type="ECO:0000313" key="11">
    <source>
        <dbReference type="RefSeq" id="XP_031404504.1"/>
    </source>
</evidence>
<evidence type="ECO:0000259" key="7">
    <source>
        <dbReference type="PROSITE" id="PS50127"/>
    </source>
</evidence>
<feature type="region of interest" description="Disordered" evidence="6">
    <location>
        <begin position="229"/>
        <end position="273"/>
    </location>
</feature>
<dbReference type="InterPro" id="IPR000608">
    <property type="entry name" value="UBC"/>
</dbReference>
<dbReference type="GeneID" id="116213625"/>
<evidence type="ECO:0000256" key="6">
    <source>
        <dbReference type="SAM" id="MobiDB-lite"/>
    </source>
</evidence>
<evidence type="ECO:0000256" key="1">
    <source>
        <dbReference type="ARBA" id="ARBA00012486"/>
    </source>
</evidence>
<feature type="domain" description="UBC core" evidence="7">
    <location>
        <begin position="471"/>
        <end position="631"/>
    </location>
</feature>
<keyword evidence="3" id="KW-0547">Nucleotide-binding</keyword>
<evidence type="ECO:0000256" key="5">
    <source>
        <dbReference type="ARBA" id="ARBA00022840"/>
    </source>
</evidence>
<reference evidence="9 10" key="2">
    <citation type="submission" date="2025-04" db="UniProtKB">
        <authorList>
            <consortium name="RefSeq"/>
        </authorList>
    </citation>
    <scope>IDENTIFICATION</scope>
    <source>
        <tissue evidence="9 10">Leaf</tissue>
    </source>
</reference>
<dbReference type="SUPFAM" id="SSF54495">
    <property type="entry name" value="UBC-like"/>
    <property type="match status" value="1"/>
</dbReference>
<dbReference type="InterPro" id="IPR016135">
    <property type="entry name" value="UBQ-conjugating_enzyme/RWD"/>
</dbReference>
<dbReference type="OrthoDB" id="47801at2759"/>
<evidence type="ECO:0000313" key="10">
    <source>
        <dbReference type="RefSeq" id="XP_031404503.1"/>
    </source>
</evidence>
<evidence type="ECO:0000256" key="4">
    <source>
        <dbReference type="ARBA" id="ARBA00022786"/>
    </source>
</evidence>
<dbReference type="EC" id="2.3.2.23" evidence="1"/>
<dbReference type="AlphaFoldDB" id="A0A6P8E3I0"/>
<dbReference type="GO" id="GO:0061631">
    <property type="term" value="F:ubiquitin conjugating enzyme activity"/>
    <property type="evidence" value="ECO:0007669"/>
    <property type="project" value="UniProtKB-EC"/>
</dbReference>
<feature type="compositionally biased region" description="Low complexity" evidence="6">
    <location>
        <begin position="294"/>
        <end position="308"/>
    </location>
</feature>
<feature type="region of interest" description="Disordered" evidence="6">
    <location>
        <begin position="291"/>
        <end position="330"/>
    </location>
</feature>
<dbReference type="CDD" id="cd23837">
    <property type="entry name" value="UBCc_UBE2O"/>
    <property type="match status" value="1"/>
</dbReference>
<feature type="compositionally biased region" description="Polar residues" evidence="6">
    <location>
        <begin position="229"/>
        <end position="238"/>
    </location>
</feature>
<feature type="region of interest" description="Disordered" evidence="6">
    <location>
        <begin position="720"/>
        <end position="746"/>
    </location>
</feature>
<proteinExistence type="predicted"/>
<dbReference type="RefSeq" id="XP_031404502.1">
    <property type="nucleotide sequence ID" value="XM_031548642.1"/>
</dbReference>
<dbReference type="Pfam" id="PF00179">
    <property type="entry name" value="UQ_con"/>
    <property type="match status" value="1"/>
</dbReference>
<dbReference type="SMART" id="SM00212">
    <property type="entry name" value="UBCc"/>
    <property type="match status" value="1"/>
</dbReference>
<keyword evidence="4" id="KW-0833">Ubl conjugation pathway</keyword>
<evidence type="ECO:0000256" key="3">
    <source>
        <dbReference type="ARBA" id="ARBA00022741"/>
    </source>
</evidence>
<reference evidence="8" key="1">
    <citation type="journal article" date="2020" name="Plant Biotechnol. J.">
        <title>The pomegranate (Punica granatum L.) draft genome dissects genetic divergence between soft- and hard-seeded cultivars.</title>
        <authorList>
            <person name="Luo X."/>
            <person name="Li H."/>
            <person name="Wu Z."/>
            <person name="Yao W."/>
            <person name="Zhao P."/>
            <person name="Cao D."/>
            <person name="Yu H."/>
            <person name="Li K."/>
            <person name="Poudel K."/>
            <person name="Zhao D."/>
            <person name="Zhang F."/>
            <person name="Xia X."/>
            <person name="Chen L."/>
            <person name="Wang Q."/>
            <person name="Jing D."/>
            <person name="Cao S."/>
        </authorList>
    </citation>
    <scope>NUCLEOTIDE SEQUENCE [LARGE SCALE GENOMIC DNA]</scope>
</reference>
<dbReference type="PROSITE" id="PS50127">
    <property type="entry name" value="UBC_2"/>
    <property type="match status" value="1"/>
</dbReference>
<evidence type="ECO:0000313" key="9">
    <source>
        <dbReference type="RefSeq" id="XP_031404502.1"/>
    </source>
</evidence>
<dbReference type="PANTHER" id="PTHR46116">
    <property type="entry name" value="(E3-INDEPENDENT) E2 UBIQUITIN-CONJUGATING ENZYME"/>
    <property type="match status" value="1"/>
</dbReference>
<dbReference type="FunFam" id="3.10.110.10:FF:000028">
    <property type="entry name" value="Probable ubiquitin-conjugating enzyme E2 23"/>
    <property type="match status" value="1"/>
</dbReference>